<reference evidence="1" key="2">
    <citation type="journal article" date="2015" name="Data Brief">
        <title>Shoot transcriptome of the giant reed, Arundo donax.</title>
        <authorList>
            <person name="Barrero R.A."/>
            <person name="Guerrero F.D."/>
            <person name="Moolhuijzen P."/>
            <person name="Goolsby J.A."/>
            <person name="Tidwell J."/>
            <person name="Bellgard S.E."/>
            <person name="Bellgard M.I."/>
        </authorList>
    </citation>
    <scope>NUCLEOTIDE SEQUENCE</scope>
    <source>
        <tissue evidence="1">Shoot tissue taken approximately 20 cm above the soil surface</tissue>
    </source>
</reference>
<proteinExistence type="predicted"/>
<protein>
    <submittedName>
        <fullName evidence="1">Uncharacterized protein</fullName>
    </submittedName>
</protein>
<organism evidence="1">
    <name type="scientific">Arundo donax</name>
    <name type="common">Giant reed</name>
    <name type="synonym">Donax arundinaceus</name>
    <dbReference type="NCBI Taxonomy" id="35708"/>
    <lineage>
        <taxon>Eukaryota</taxon>
        <taxon>Viridiplantae</taxon>
        <taxon>Streptophyta</taxon>
        <taxon>Embryophyta</taxon>
        <taxon>Tracheophyta</taxon>
        <taxon>Spermatophyta</taxon>
        <taxon>Magnoliopsida</taxon>
        <taxon>Liliopsida</taxon>
        <taxon>Poales</taxon>
        <taxon>Poaceae</taxon>
        <taxon>PACMAD clade</taxon>
        <taxon>Arundinoideae</taxon>
        <taxon>Arundineae</taxon>
        <taxon>Arundo</taxon>
    </lineage>
</organism>
<reference evidence="1" key="1">
    <citation type="submission" date="2014-09" db="EMBL/GenBank/DDBJ databases">
        <authorList>
            <person name="Magalhaes I.L.F."/>
            <person name="Oliveira U."/>
            <person name="Santos F.R."/>
            <person name="Vidigal T.H.D.A."/>
            <person name="Brescovit A.D."/>
            <person name="Santos A.J."/>
        </authorList>
    </citation>
    <scope>NUCLEOTIDE SEQUENCE</scope>
    <source>
        <tissue evidence="1">Shoot tissue taken approximately 20 cm above the soil surface</tissue>
    </source>
</reference>
<dbReference type="AlphaFoldDB" id="A0A0A9BJK8"/>
<evidence type="ECO:0000313" key="1">
    <source>
        <dbReference type="EMBL" id="JAD62348.1"/>
    </source>
</evidence>
<accession>A0A0A9BJK8</accession>
<dbReference type="EMBL" id="GBRH01235547">
    <property type="protein sequence ID" value="JAD62348.1"/>
    <property type="molecule type" value="Transcribed_RNA"/>
</dbReference>
<name>A0A0A9BJK8_ARUDO</name>
<sequence length="22" mass="2597">MNLFVCLYLNLPVFIDYGFDVT</sequence>